<dbReference type="PANTHER" id="PTHR33021:SF185">
    <property type="entry name" value="EARLY NODULIN-LIKE PROTEIN 3-RELATED"/>
    <property type="match status" value="1"/>
</dbReference>
<dbReference type="AlphaFoldDB" id="A0AAV9FF84"/>
<evidence type="ECO:0000256" key="5">
    <source>
        <dbReference type="ARBA" id="ARBA00023157"/>
    </source>
</evidence>
<reference evidence="13" key="1">
    <citation type="journal article" date="2023" name="Nat. Commun.">
        <title>Diploid and tetraploid genomes of Acorus and the evolution of monocots.</title>
        <authorList>
            <person name="Ma L."/>
            <person name="Liu K.W."/>
            <person name="Li Z."/>
            <person name="Hsiao Y.Y."/>
            <person name="Qi Y."/>
            <person name="Fu T."/>
            <person name="Tang G.D."/>
            <person name="Zhang D."/>
            <person name="Sun W.H."/>
            <person name="Liu D.K."/>
            <person name="Li Y."/>
            <person name="Chen G.Z."/>
            <person name="Liu X.D."/>
            <person name="Liao X.Y."/>
            <person name="Jiang Y.T."/>
            <person name="Yu X."/>
            <person name="Hao Y."/>
            <person name="Huang J."/>
            <person name="Zhao X.W."/>
            <person name="Ke S."/>
            <person name="Chen Y.Y."/>
            <person name="Wu W.L."/>
            <person name="Hsu J.L."/>
            <person name="Lin Y.F."/>
            <person name="Huang M.D."/>
            <person name="Li C.Y."/>
            <person name="Huang L."/>
            <person name="Wang Z.W."/>
            <person name="Zhao X."/>
            <person name="Zhong W.Y."/>
            <person name="Peng D.H."/>
            <person name="Ahmad S."/>
            <person name="Lan S."/>
            <person name="Zhang J.S."/>
            <person name="Tsai W.C."/>
            <person name="Van de Peer Y."/>
            <person name="Liu Z.J."/>
        </authorList>
    </citation>
    <scope>NUCLEOTIDE SEQUENCE</scope>
    <source>
        <strain evidence="13">CP</strain>
    </source>
</reference>
<dbReference type="GO" id="GO:0098552">
    <property type="term" value="C:side of membrane"/>
    <property type="evidence" value="ECO:0007669"/>
    <property type="project" value="UniProtKB-KW"/>
</dbReference>
<dbReference type="InterPro" id="IPR003245">
    <property type="entry name" value="Phytocyanin_dom"/>
</dbReference>
<keyword evidence="5" id="KW-1015">Disulfide bond</keyword>
<feature type="signal peptide" evidence="11">
    <location>
        <begin position="1"/>
        <end position="25"/>
    </location>
</feature>
<keyword evidence="7" id="KW-0449">Lipoprotein</keyword>
<evidence type="ECO:0000256" key="11">
    <source>
        <dbReference type="SAM" id="SignalP"/>
    </source>
</evidence>
<sequence>MENKRLVTLLMMVMLSMGLLCSSEAYDFYVGGRDGWVQNPSENYNNWAERNRFQINDKLVFKYKKGEDSVLVVDEDDYKTCNTRKPIRRLNSGVSVVQFDRSGPFFFISGSHCSNGQKLIVVVLADRSKKSSPPSPSPSLPPSTSPPPPHHSPPPSTSPSPAEAPAPGGDEGDLSPSPSDVKSSAKTPSMGWFLKGFVGLVMALVFGRLV</sequence>
<evidence type="ECO:0000256" key="10">
    <source>
        <dbReference type="SAM" id="MobiDB-lite"/>
    </source>
</evidence>
<dbReference type="Pfam" id="PF02298">
    <property type="entry name" value="Cu_bind_like"/>
    <property type="match status" value="1"/>
</dbReference>
<dbReference type="InterPro" id="IPR039391">
    <property type="entry name" value="Phytocyanin-like"/>
</dbReference>
<organism evidence="13 14">
    <name type="scientific">Acorus calamus</name>
    <name type="common">Sweet flag</name>
    <dbReference type="NCBI Taxonomy" id="4465"/>
    <lineage>
        <taxon>Eukaryota</taxon>
        <taxon>Viridiplantae</taxon>
        <taxon>Streptophyta</taxon>
        <taxon>Embryophyta</taxon>
        <taxon>Tracheophyta</taxon>
        <taxon>Spermatophyta</taxon>
        <taxon>Magnoliopsida</taxon>
        <taxon>Liliopsida</taxon>
        <taxon>Acoraceae</taxon>
        <taxon>Acorus</taxon>
    </lineage>
</organism>
<dbReference type="SUPFAM" id="SSF49503">
    <property type="entry name" value="Cupredoxins"/>
    <property type="match status" value="1"/>
</dbReference>
<evidence type="ECO:0000256" key="9">
    <source>
        <dbReference type="ARBA" id="ARBA00037868"/>
    </source>
</evidence>
<keyword evidence="4" id="KW-0472">Membrane</keyword>
<dbReference type="PROSITE" id="PS51485">
    <property type="entry name" value="PHYTOCYANIN"/>
    <property type="match status" value="1"/>
</dbReference>
<evidence type="ECO:0000256" key="1">
    <source>
        <dbReference type="ARBA" id="ARBA00004589"/>
    </source>
</evidence>
<dbReference type="GO" id="GO:0005886">
    <property type="term" value="C:plasma membrane"/>
    <property type="evidence" value="ECO:0007669"/>
    <property type="project" value="TreeGrafter"/>
</dbReference>
<gene>
    <name evidence="13" type="primary">ENODL1</name>
    <name evidence="13" type="ORF">QJS10_CPA01g01991</name>
</gene>
<comment type="similarity">
    <text evidence="8">Belongs to the early nodulin-like (ENODL) family.</text>
</comment>
<comment type="subcellular location">
    <subcellularLocation>
        <location evidence="9">Endomembrane system</location>
        <topology evidence="9">Lipid-anchor</topology>
    </subcellularLocation>
    <subcellularLocation>
        <location evidence="1">Membrane</location>
        <topology evidence="1">Lipid-anchor</topology>
        <topology evidence="1">GPI-anchor</topology>
    </subcellularLocation>
</comment>
<dbReference type="Proteomes" id="UP001180020">
    <property type="component" value="Unassembled WGS sequence"/>
</dbReference>
<dbReference type="CDD" id="cd11019">
    <property type="entry name" value="OsENODL1_like"/>
    <property type="match status" value="1"/>
</dbReference>
<keyword evidence="6" id="KW-0325">Glycoprotein</keyword>
<comment type="caution">
    <text evidence="13">The sequence shown here is derived from an EMBL/GenBank/DDBJ whole genome shotgun (WGS) entry which is preliminary data.</text>
</comment>
<feature type="region of interest" description="Disordered" evidence="10">
    <location>
        <begin position="128"/>
        <end position="186"/>
    </location>
</feature>
<dbReference type="PANTHER" id="PTHR33021">
    <property type="entry name" value="BLUE COPPER PROTEIN"/>
    <property type="match status" value="1"/>
</dbReference>
<evidence type="ECO:0000313" key="14">
    <source>
        <dbReference type="Proteomes" id="UP001180020"/>
    </source>
</evidence>
<protein>
    <submittedName>
        <fullName evidence="13">Early nodulin-like protein 1</fullName>
    </submittedName>
</protein>
<reference evidence="13" key="2">
    <citation type="submission" date="2023-06" db="EMBL/GenBank/DDBJ databases">
        <authorList>
            <person name="Ma L."/>
            <person name="Liu K.-W."/>
            <person name="Li Z."/>
            <person name="Hsiao Y.-Y."/>
            <person name="Qi Y."/>
            <person name="Fu T."/>
            <person name="Tang G."/>
            <person name="Zhang D."/>
            <person name="Sun W.-H."/>
            <person name="Liu D.-K."/>
            <person name="Li Y."/>
            <person name="Chen G.-Z."/>
            <person name="Liu X.-D."/>
            <person name="Liao X.-Y."/>
            <person name="Jiang Y.-T."/>
            <person name="Yu X."/>
            <person name="Hao Y."/>
            <person name="Huang J."/>
            <person name="Zhao X.-W."/>
            <person name="Ke S."/>
            <person name="Chen Y.-Y."/>
            <person name="Wu W.-L."/>
            <person name="Hsu J.-L."/>
            <person name="Lin Y.-F."/>
            <person name="Huang M.-D."/>
            <person name="Li C.-Y."/>
            <person name="Huang L."/>
            <person name="Wang Z.-W."/>
            <person name="Zhao X."/>
            <person name="Zhong W.-Y."/>
            <person name="Peng D.-H."/>
            <person name="Ahmad S."/>
            <person name="Lan S."/>
            <person name="Zhang J.-S."/>
            <person name="Tsai W.-C."/>
            <person name="Van De Peer Y."/>
            <person name="Liu Z.-J."/>
        </authorList>
    </citation>
    <scope>NUCLEOTIDE SEQUENCE</scope>
    <source>
        <strain evidence="13">CP</strain>
        <tissue evidence="13">Leaves</tissue>
    </source>
</reference>
<feature type="chain" id="PRO_5043462882" evidence="11">
    <location>
        <begin position="26"/>
        <end position="210"/>
    </location>
</feature>
<evidence type="ECO:0000259" key="12">
    <source>
        <dbReference type="PROSITE" id="PS51485"/>
    </source>
</evidence>
<keyword evidence="14" id="KW-1185">Reference proteome</keyword>
<evidence type="ECO:0000313" key="13">
    <source>
        <dbReference type="EMBL" id="KAK1324394.1"/>
    </source>
</evidence>
<dbReference type="EMBL" id="JAUJYO010000001">
    <property type="protein sequence ID" value="KAK1324394.1"/>
    <property type="molecule type" value="Genomic_DNA"/>
</dbReference>
<accession>A0AAV9FF84</accession>
<dbReference type="InterPro" id="IPR008972">
    <property type="entry name" value="Cupredoxin"/>
</dbReference>
<feature type="compositionally biased region" description="Pro residues" evidence="10">
    <location>
        <begin position="133"/>
        <end position="164"/>
    </location>
</feature>
<proteinExistence type="inferred from homology"/>
<name>A0AAV9FF84_ACOCL</name>
<keyword evidence="2" id="KW-0336">GPI-anchor</keyword>
<dbReference type="FunFam" id="2.60.40.420:FF:000010">
    <property type="entry name" value="Early nodulin-like protein 1"/>
    <property type="match status" value="1"/>
</dbReference>
<dbReference type="GO" id="GO:0012505">
    <property type="term" value="C:endomembrane system"/>
    <property type="evidence" value="ECO:0007669"/>
    <property type="project" value="UniProtKB-SubCell"/>
</dbReference>
<evidence type="ECO:0000256" key="2">
    <source>
        <dbReference type="ARBA" id="ARBA00022622"/>
    </source>
</evidence>
<keyword evidence="3 11" id="KW-0732">Signal</keyword>
<feature type="domain" description="Phytocyanin" evidence="12">
    <location>
        <begin position="26"/>
        <end position="125"/>
    </location>
</feature>
<evidence type="ECO:0000256" key="6">
    <source>
        <dbReference type="ARBA" id="ARBA00023180"/>
    </source>
</evidence>
<evidence type="ECO:0000256" key="7">
    <source>
        <dbReference type="ARBA" id="ARBA00023288"/>
    </source>
</evidence>
<dbReference type="GO" id="GO:0009055">
    <property type="term" value="F:electron transfer activity"/>
    <property type="evidence" value="ECO:0007669"/>
    <property type="project" value="InterPro"/>
</dbReference>
<evidence type="ECO:0000256" key="4">
    <source>
        <dbReference type="ARBA" id="ARBA00023136"/>
    </source>
</evidence>
<evidence type="ECO:0000256" key="8">
    <source>
        <dbReference type="ARBA" id="ARBA00035011"/>
    </source>
</evidence>
<evidence type="ECO:0000256" key="3">
    <source>
        <dbReference type="ARBA" id="ARBA00022729"/>
    </source>
</evidence>
<dbReference type="InterPro" id="IPR041846">
    <property type="entry name" value="ENL_dom"/>
</dbReference>
<dbReference type="Gene3D" id="2.60.40.420">
    <property type="entry name" value="Cupredoxins - blue copper proteins"/>
    <property type="match status" value="1"/>
</dbReference>
<feature type="compositionally biased region" description="Polar residues" evidence="10">
    <location>
        <begin position="176"/>
        <end position="186"/>
    </location>
</feature>